<evidence type="ECO:0000313" key="2">
    <source>
        <dbReference type="EMBL" id="AXY73497.1"/>
    </source>
</evidence>
<dbReference type="Proteomes" id="UP000263900">
    <property type="component" value="Chromosome"/>
</dbReference>
<keyword evidence="3" id="KW-1185">Reference proteome</keyword>
<name>A0A3B7MIT5_9BACT</name>
<accession>A0A3B7MIT5</accession>
<dbReference type="RefSeq" id="WP_119049335.1">
    <property type="nucleotide sequence ID" value="NZ_CP032157.1"/>
</dbReference>
<reference evidence="2 3" key="1">
    <citation type="submission" date="2018-09" db="EMBL/GenBank/DDBJ databases">
        <title>Genome sequencing of strain 6GH32-13.</title>
        <authorList>
            <person name="Weon H.-Y."/>
            <person name="Heo J."/>
            <person name="Kwon S.-W."/>
        </authorList>
    </citation>
    <scope>NUCLEOTIDE SEQUENCE [LARGE SCALE GENOMIC DNA]</scope>
    <source>
        <strain evidence="2 3">5GH32-13</strain>
    </source>
</reference>
<dbReference type="OrthoDB" id="581140at2"/>
<proteinExistence type="predicted"/>
<feature type="chain" id="PRO_5017642652" description="C1q domain-containing protein" evidence="1">
    <location>
        <begin position="22"/>
        <end position="254"/>
    </location>
</feature>
<protein>
    <recommendedName>
        <fullName evidence="4">C1q domain-containing protein</fullName>
    </recommendedName>
</protein>
<feature type="signal peptide" evidence="1">
    <location>
        <begin position="1"/>
        <end position="21"/>
    </location>
</feature>
<evidence type="ECO:0000313" key="3">
    <source>
        <dbReference type="Proteomes" id="UP000263900"/>
    </source>
</evidence>
<sequence>MKNLFLFITLSICFCSIQAQTGNIGIGTSTPNANASLELGAANKGLLLNRVALTAADNPAPLLAHVAGMVVYNTATAGTSPNNVSAGIYFNNGARWVRYESVPTGLFVKSGGTQLINGSAVITDWAVTTNNFGSAWSGSVFTVPAGMQGWYSISTGFQTGVSGGDSSRTPFQHIAIRINGADVAIGTSAVQVSGGVVAGDPPGSGSATASIHYYLNAGDQVSIVGSHLTYSIPGNTSIAIGADPLRTYLSILKQ</sequence>
<gene>
    <name evidence="2" type="ORF">D3H65_05680</name>
</gene>
<evidence type="ECO:0008006" key="4">
    <source>
        <dbReference type="Google" id="ProtNLM"/>
    </source>
</evidence>
<dbReference type="AlphaFoldDB" id="A0A3B7MIT5"/>
<dbReference type="KEGG" id="pseg:D3H65_05680"/>
<dbReference type="EMBL" id="CP032157">
    <property type="protein sequence ID" value="AXY73497.1"/>
    <property type="molecule type" value="Genomic_DNA"/>
</dbReference>
<keyword evidence="1" id="KW-0732">Signal</keyword>
<organism evidence="2 3">
    <name type="scientific">Paraflavitalea soli</name>
    <dbReference type="NCBI Taxonomy" id="2315862"/>
    <lineage>
        <taxon>Bacteria</taxon>
        <taxon>Pseudomonadati</taxon>
        <taxon>Bacteroidota</taxon>
        <taxon>Chitinophagia</taxon>
        <taxon>Chitinophagales</taxon>
        <taxon>Chitinophagaceae</taxon>
        <taxon>Paraflavitalea</taxon>
    </lineage>
</organism>
<evidence type="ECO:0000256" key="1">
    <source>
        <dbReference type="SAM" id="SignalP"/>
    </source>
</evidence>